<keyword evidence="3" id="KW-1185">Reference proteome</keyword>
<name>A0A397V4W8_9GLOM</name>
<feature type="compositionally biased region" description="Basic residues" evidence="1">
    <location>
        <begin position="99"/>
        <end position="115"/>
    </location>
</feature>
<feature type="compositionally biased region" description="Basic and acidic residues" evidence="1">
    <location>
        <begin position="161"/>
        <end position="177"/>
    </location>
</feature>
<comment type="caution">
    <text evidence="2">The sequence shown here is derived from an EMBL/GenBank/DDBJ whole genome shotgun (WGS) entry which is preliminary data.</text>
</comment>
<accession>A0A397V4W8</accession>
<dbReference type="EMBL" id="QKWP01000602">
    <property type="protein sequence ID" value="RIB17490.1"/>
    <property type="molecule type" value="Genomic_DNA"/>
</dbReference>
<sequence>MPKRRSYPPARGGKKIEPESPTPNNDTNTHPKGLQDNNNNNKNKKKKTERIPARNVRPHTKNNAGNLSKKARSKTPRRFQDSEITTPTMQLYRKEERKLKKKRKKNPSERRRQRRVLSLSRDSERTNNEIARKEEKVYNTPIPGFRNHDTNDAIIPKRRKRDSERTNNEIARKEEKGYNTPIPGFRNHDTNDAIIPKRRKCDSEMSNDEIARKEEKGYNKKKLPKRRWQRRVSPSRFDDFTATMFYSKAIPKDEKKKG</sequence>
<reference evidence="2 3" key="1">
    <citation type="submission" date="2018-06" db="EMBL/GenBank/DDBJ databases">
        <title>Comparative genomics reveals the genomic features of Rhizophagus irregularis, R. cerebriforme, R. diaphanum and Gigaspora rosea, and their symbiotic lifestyle signature.</title>
        <authorList>
            <person name="Morin E."/>
            <person name="San Clemente H."/>
            <person name="Chen E.C.H."/>
            <person name="De La Providencia I."/>
            <person name="Hainaut M."/>
            <person name="Kuo A."/>
            <person name="Kohler A."/>
            <person name="Murat C."/>
            <person name="Tang N."/>
            <person name="Roy S."/>
            <person name="Loubradou J."/>
            <person name="Henrissat B."/>
            <person name="Grigoriev I.V."/>
            <person name="Corradi N."/>
            <person name="Roux C."/>
            <person name="Martin F.M."/>
        </authorList>
    </citation>
    <scope>NUCLEOTIDE SEQUENCE [LARGE SCALE GENOMIC DNA]</scope>
    <source>
        <strain evidence="2 3">DAOM 194757</strain>
    </source>
</reference>
<dbReference type="AlphaFoldDB" id="A0A397V4W8"/>
<proteinExistence type="predicted"/>
<evidence type="ECO:0000313" key="3">
    <source>
        <dbReference type="Proteomes" id="UP000266673"/>
    </source>
</evidence>
<feature type="compositionally biased region" description="Basic residues" evidence="1">
    <location>
        <begin position="219"/>
        <end position="230"/>
    </location>
</feature>
<dbReference type="Proteomes" id="UP000266673">
    <property type="component" value="Unassembled WGS sequence"/>
</dbReference>
<gene>
    <name evidence="2" type="ORF">C2G38_2187193</name>
</gene>
<protein>
    <submittedName>
        <fullName evidence="2">Uncharacterized protein</fullName>
    </submittedName>
</protein>
<feature type="region of interest" description="Disordered" evidence="1">
    <location>
        <begin position="1"/>
        <end position="231"/>
    </location>
</feature>
<evidence type="ECO:0000313" key="2">
    <source>
        <dbReference type="EMBL" id="RIB17490.1"/>
    </source>
</evidence>
<evidence type="ECO:0000256" key="1">
    <source>
        <dbReference type="SAM" id="MobiDB-lite"/>
    </source>
</evidence>
<feature type="compositionally biased region" description="Basic and acidic residues" evidence="1">
    <location>
        <begin position="209"/>
        <end position="218"/>
    </location>
</feature>
<feature type="compositionally biased region" description="Basic and acidic residues" evidence="1">
    <location>
        <begin position="121"/>
        <end position="137"/>
    </location>
</feature>
<organism evidence="2 3">
    <name type="scientific">Gigaspora rosea</name>
    <dbReference type="NCBI Taxonomy" id="44941"/>
    <lineage>
        <taxon>Eukaryota</taxon>
        <taxon>Fungi</taxon>
        <taxon>Fungi incertae sedis</taxon>
        <taxon>Mucoromycota</taxon>
        <taxon>Glomeromycotina</taxon>
        <taxon>Glomeromycetes</taxon>
        <taxon>Diversisporales</taxon>
        <taxon>Gigasporaceae</taxon>
        <taxon>Gigaspora</taxon>
    </lineage>
</organism>